<dbReference type="FunFam" id="3.40.640.10:FF:000041">
    <property type="entry name" value="Adenosylmethionine-8-amino-7-oxononanoate aminotransferase"/>
    <property type="match status" value="1"/>
</dbReference>
<comment type="similarity">
    <text evidence="6">In the C-terminal section; belongs to the class-III pyridoxal-phosphate-dependent aminotransferase family. BioA subfamily.</text>
</comment>
<dbReference type="UniPathway" id="UPA00078">
    <property type="reaction ID" value="UER00160"/>
</dbReference>
<dbReference type="GO" id="GO:0030170">
    <property type="term" value="F:pyridoxal phosphate binding"/>
    <property type="evidence" value="ECO:0007669"/>
    <property type="project" value="UniProtKB-UniRule"/>
</dbReference>
<feature type="binding site" evidence="21">
    <location>
        <begin position="688"/>
        <end position="689"/>
    </location>
    <ligand>
        <name>pyridoxal 5'-phosphate</name>
        <dbReference type="ChEBI" id="CHEBI:597326"/>
    </ligand>
</feature>
<evidence type="ECO:0000256" key="6">
    <source>
        <dbReference type="ARBA" id="ARBA00006507"/>
    </source>
</evidence>
<dbReference type="CDD" id="cd01335">
    <property type="entry name" value="Radical_SAM"/>
    <property type="match status" value="1"/>
</dbReference>
<accession>A0A1C7H0D9</accession>
<feature type="binding site" evidence="21">
    <location>
        <begin position="491"/>
        <end position="492"/>
    </location>
    <ligand>
        <name>pyridoxal 5'-phosphate</name>
        <dbReference type="ChEBI" id="CHEBI:597326"/>
    </ligand>
</feature>
<organism evidence="24 25">
    <name type="scientific">Bacteroides caecimuris</name>
    <dbReference type="NCBI Taxonomy" id="1796613"/>
    <lineage>
        <taxon>Bacteria</taxon>
        <taxon>Pseudomonadati</taxon>
        <taxon>Bacteroidota</taxon>
        <taxon>Bacteroidia</taxon>
        <taxon>Bacteroidales</taxon>
        <taxon>Bacteroidaceae</taxon>
        <taxon>Bacteroides</taxon>
    </lineage>
</organism>
<dbReference type="EMBL" id="CP015401">
    <property type="protein sequence ID" value="ANU58075.1"/>
    <property type="molecule type" value="Genomic_DNA"/>
</dbReference>
<dbReference type="OrthoDB" id="9807885at2"/>
<dbReference type="InterPro" id="IPR013785">
    <property type="entry name" value="Aldolase_TIM"/>
</dbReference>
<proteinExistence type="inferred from homology"/>
<evidence type="ECO:0000256" key="21">
    <source>
        <dbReference type="HAMAP-Rule" id="MF_00834"/>
    </source>
</evidence>
<feature type="binding site" evidence="21">
    <location>
        <position position="687"/>
    </location>
    <ligand>
        <name>substrate</name>
    </ligand>
</feature>
<keyword evidence="16 22" id="KW-0408">Iron</keyword>
<feature type="binding site" evidence="21">
    <location>
        <position position="625"/>
    </location>
    <ligand>
        <name>pyridoxal 5'-phosphate</name>
        <dbReference type="ChEBI" id="CHEBI:597326"/>
    </ligand>
</feature>
<comment type="function">
    <text evidence="2">Catalyzes two activities which are involved in the biotine biosynthesis: the conversion of dethiobiotin (DTB) to biotin by the insertion of a sulfur atom into dethiobiotin via a radical-based mechanism, and the transfer of the alpha-amino group from S-adenosyl-L-methionine (SAM) to 7-keto-8-aminopelargonic acid (KAPA) to form 7,8-diaminopelargonic acid (DAPA).</text>
</comment>
<dbReference type="InterPro" id="IPR015424">
    <property type="entry name" value="PyrdxlP-dep_Trfase"/>
</dbReference>
<dbReference type="InterPro" id="IPR006638">
    <property type="entry name" value="Elp3/MiaA/NifB-like_rSAM"/>
</dbReference>
<feature type="modified residue" description="N6-(pyridoxal phosphate)lysine" evidence="21">
    <location>
        <position position="654"/>
    </location>
</feature>
<comment type="function">
    <text evidence="21">Catalyzes the transfer of the alpha-amino group from S-adenosyl-L-methionine (SAM) to 7-keto-8-aminopelargonic acid (KAPA) to form 7,8-diaminopelargonic acid (DAPA). It is the only aminotransferase known to utilize SAM as an amino donor.</text>
</comment>
<comment type="pathway">
    <text evidence="3 22">Cofactor biosynthesis; biotin biosynthesis; biotin from 7,8-diaminononanoate: step 2/2.</text>
</comment>
<dbReference type="HAMAP" id="MF_00834">
    <property type="entry name" value="BioA"/>
    <property type="match status" value="1"/>
</dbReference>
<dbReference type="InterPro" id="IPR005815">
    <property type="entry name" value="BioA"/>
</dbReference>
<feature type="binding site" evidence="21">
    <location>
        <position position="654"/>
    </location>
    <ligand>
        <name>substrate</name>
    </ligand>
</feature>
<comment type="catalytic activity">
    <reaction evidence="20 22">
        <text>(4R,5S)-dethiobiotin + (sulfur carrier)-SH + 2 reduced [2Fe-2S]-[ferredoxin] + 2 S-adenosyl-L-methionine = (sulfur carrier)-H + biotin + 2 5'-deoxyadenosine + 2 L-methionine + 2 oxidized [2Fe-2S]-[ferredoxin]</text>
        <dbReference type="Rhea" id="RHEA:22060"/>
        <dbReference type="Rhea" id="RHEA-COMP:10000"/>
        <dbReference type="Rhea" id="RHEA-COMP:10001"/>
        <dbReference type="Rhea" id="RHEA-COMP:14737"/>
        <dbReference type="Rhea" id="RHEA-COMP:14739"/>
        <dbReference type="ChEBI" id="CHEBI:17319"/>
        <dbReference type="ChEBI" id="CHEBI:29917"/>
        <dbReference type="ChEBI" id="CHEBI:33737"/>
        <dbReference type="ChEBI" id="CHEBI:33738"/>
        <dbReference type="ChEBI" id="CHEBI:57586"/>
        <dbReference type="ChEBI" id="CHEBI:57844"/>
        <dbReference type="ChEBI" id="CHEBI:59789"/>
        <dbReference type="ChEBI" id="CHEBI:64428"/>
        <dbReference type="ChEBI" id="CHEBI:149473"/>
        <dbReference type="EC" id="2.8.1.6"/>
    </reaction>
</comment>
<keyword evidence="18" id="KW-0511">Multifunctional enzyme</keyword>
<dbReference type="PANTHER" id="PTHR42684:SF17">
    <property type="entry name" value="ADENOSYLMETHIONINE-8-AMINO-7-OXONONANOATE AMINOTRANSFERASE"/>
    <property type="match status" value="1"/>
</dbReference>
<evidence type="ECO:0000313" key="25">
    <source>
        <dbReference type="Proteomes" id="UP000092631"/>
    </source>
</evidence>
<evidence type="ECO:0000256" key="11">
    <source>
        <dbReference type="ARBA" id="ARBA00022691"/>
    </source>
</evidence>
<dbReference type="PROSITE" id="PS51918">
    <property type="entry name" value="RADICAL_SAM"/>
    <property type="match status" value="1"/>
</dbReference>
<comment type="similarity">
    <text evidence="5">In the N-terminal section; belongs to the radical SAM superfamily. Biotin synthase family.</text>
</comment>
<dbReference type="InterPro" id="IPR015421">
    <property type="entry name" value="PyrdxlP-dep_Trfase_major"/>
</dbReference>
<dbReference type="InterPro" id="IPR049704">
    <property type="entry name" value="Aminotrans_3_PPA_site"/>
</dbReference>
<dbReference type="SMART" id="SM00876">
    <property type="entry name" value="BATS"/>
    <property type="match status" value="1"/>
</dbReference>
<keyword evidence="12 22" id="KW-0001">2Fe-2S</keyword>
<evidence type="ECO:0000256" key="1">
    <source>
        <dbReference type="ARBA" id="ARBA00001933"/>
    </source>
</evidence>
<feature type="binding site" evidence="22">
    <location>
        <position position="125"/>
    </location>
    <ligand>
        <name>[4Fe-4S] cluster</name>
        <dbReference type="ChEBI" id="CHEBI:49883"/>
        <note>4Fe-4S-S-AdoMet</note>
    </ligand>
</feature>
<keyword evidence="9 21" id="KW-0032">Aminotransferase</keyword>
<evidence type="ECO:0000256" key="15">
    <source>
        <dbReference type="ARBA" id="ARBA00022898"/>
    </source>
</evidence>
<evidence type="ECO:0000256" key="4">
    <source>
        <dbReference type="ARBA" id="ARBA00005063"/>
    </source>
</evidence>
<comment type="function">
    <text evidence="22">Catalyzes the conversion of dethiobiotin (DTB) to biotin by the insertion of a sulfur atom into dethiobiotin via a radical-based mechanism.</text>
</comment>
<comment type="cofactor">
    <cofactor evidence="1 21">
        <name>pyridoxal 5'-phosphate</name>
        <dbReference type="ChEBI" id="CHEBI:597326"/>
    </cofactor>
</comment>
<keyword evidence="8 22" id="KW-0004">4Fe-4S</keyword>
<evidence type="ECO:0000256" key="18">
    <source>
        <dbReference type="ARBA" id="ARBA00023268"/>
    </source>
</evidence>
<keyword evidence="13 22" id="KW-0479">Metal-binding</keyword>
<protein>
    <recommendedName>
        <fullName evidence="21 22">Multifunctional fusion protein</fullName>
    </recommendedName>
    <domain>
        <recommendedName>
            <fullName evidence="21">Adenosylmethionine-8-amino-7-oxononanoate aminotransferase</fullName>
            <ecNumber evidence="21">2.6.1.62</ecNumber>
        </recommendedName>
        <alternativeName>
            <fullName evidence="21">7,8-diamino-pelargonic acid aminotransferase</fullName>
        </alternativeName>
        <alternativeName>
            <fullName evidence="21">7,8-diaminononanoate synthase</fullName>
        </alternativeName>
        <alternativeName>
            <fullName evidence="21">Diaminopelargonic acid synthase</fullName>
            <shortName evidence="21">DANS</shortName>
            <shortName evidence="21">DAPA AT</shortName>
            <shortName evidence="21">DAPA aminotransferase</shortName>
        </alternativeName>
    </domain>
    <domain>
        <recommendedName>
            <fullName evidence="22">Biotin synthase</fullName>
            <ecNumber evidence="22">2.8.1.6</ecNumber>
        </recommendedName>
    </domain>
</protein>
<dbReference type="AlphaFoldDB" id="A0A1C7H0D9"/>
<evidence type="ECO:0000256" key="2">
    <source>
        <dbReference type="ARBA" id="ARBA00003991"/>
    </source>
</evidence>
<comment type="cofactor">
    <cofactor evidence="22">
        <name>[4Fe-4S] cluster</name>
        <dbReference type="ChEBI" id="CHEBI:49883"/>
    </cofactor>
    <text evidence="22">Binds 1 [4Fe-4S] cluster. The cluster is coordinated with 3 cysteines and an exchangeable S-adenosyl-L-methionine.</text>
</comment>
<evidence type="ECO:0000256" key="7">
    <source>
        <dbReference type="ARBA" id="ARBA00011738"/>
    </source>
</evidence>
<dbReference type="EC" id="2.6.1.62" evidence="21"/>
<comment type="cofactor">
    <cofactor evidence="22">
        <name>[2Fe-2S] cluster</name>
        <dbReference type="ChEBI" id="CHEBI:190135"/>
    </cofactor>
    <text evidence="22">Binds 1 [2Fe-2S] cluster. The cluster is coordinated with 3 cysteines and 1 arginine.</text>
</comment>
<name>A0A1C7H0D9_9BACE</name>
<dbReference type="NCBIfam" id="NF004624">
    <property type="entry name" value="PRK05964.1"/>
    <property type="match status" value="1"/>
</dbReference>
<evidence type="ECO:0000256" key="17">
    <source>
        <dbReference type="ARBA" id="ARBA00023014"/>
    </source>
</evidence>
<dbReference type="Pfam" id="PF06968">
    <property type="entry name" value="BATS"/>
    <property type="match status" value="1"/>
</dbReference>
<evidence type="ECO:0000256" key="9">
    <source>
        <dbReference type="ARBA" id="ARBA00022576"/>
    </source>
</evidence>
<dbReference type="InterPro" id="IPR058240">
    <property type="entry name" value="rSAM_sf"/>
</dbReference>
<evidence type="ECO:0000259" key="23">
    <source>
        <dbReference type="PROSITE" id="PS51918"/>
    </source>
</evidence>
<feature type="domain" description="Radical SAM core" evidence="23">
    <location>
        <begin position="107"/>
        <end position="336"/>
    </location>
</feature>
<dbReference type="GO" id="GO:0005506">
    <property type="term" value="F:iron ion binding"/>
    <property type="evidence" value="ECO:0007669"/>
    <property type="project" value="UniProtKB-UniRule"/>
</dbReference>
<dbReference type="Gene3D" id="3.90.1150.10">
    <property type="entry name" value="Aspartate Aminotransferase, domain 1"/>
    <property type="match status" value="1"/>
</dbReference>
<dbReference type="SFLD" id="SFLDG01060">
    <property type="entry name" value="BATS_domain_containing"/>
    <property type="match status" value="1"/>
</dbReference>
<keyword evidence="14 22" id="KW-0093">Biotin biosynthesis</keyword>
<feature type="binding site" evidence="22">
    <location>
        <position position="261"/>
    </location>
    <ligand>
        <name>[2Fe-2S] cluster</name>
        <dbReference type="ChEBI" id="CHEBI:190135"/>
    </ligand>
</feature>
<feature type="binding site" evidence="21">
    <location>
        <position position="431"/>
    </location>
    <ligand>
        <name>substrate</name>
    </ligand>
</feature>
<dbReference type="NCBIfam" id="TIGR00433">
    <property type="entry name" value="bioB"/>
    <property type="match status" value="1"/>
</dbReference>
<evidence type="ECO:0000256" key="16">
    <source>
        <dbReference type="ARBA" id="ARBA00023004"/>
    </source>
</evidence>
<dbReference type="KEGG" id="bcae:A4V03_11300"/>
<keyword evidence="11 22" id="KW-0949">S-adenosyl-L-methionine</keyword>
<feature type="binding site" evidence="22">
    <location>
        <position position="132"/>
    </location>
    <ligand>
        <name>[4Fe-4S] cluster</name>
        <dbReference type="ChEBI" id="CHEBI:49883"/>
        <note>4Fe-4S-S-AdoMet</note>
    </ligand>
</feature>
<feature type="binding site" evidence="22">
    <location>
        <position position="331"/>
    </location>
    <ligand>
        <name>[2Fe-2S] cluster</name>
        <dbReference type="ChEBI" id="CHEBI:190135"/>
    </ligand>
</feature>
<dbReference type="GO" id="GO:0005737">
    <property type="term" value="C:cytoplasm"/>
    <property type="evidence" value="ECO:0007669"/>
    <property type="project" value="UniProtKB-SubCell"/>
</dbReference>
<dbReference type="PROSITE" id="PS00600">
    <property type="entry name" value="AA_TRANSFER_CLASS_3"/>
    <property type="match status" value="1"/>
</dbReference>
<dbReference type="GO" id="GO:0004015">
    <property type="term" value="F:adenosylmethionine-8-amino-7-oxononanoate transaminase activity"/>
    <property type="evidence" value="ECO:0007669"/>
    <property type="project" value="UniProtKB-UniRule"/>
</dbReference>
<comment type="subunit">
    <text evidence="7 22">Homodimer.</text>
</comment>
<dbReference type="Proteomes" id="UP000092631">
    <property type="component" value="Chromosome"/>
</dbReference>
<dbReference type="GeneID" id="82187728"/>
<comment type="similarity">
    <text evidence="22">Belongs to the radical SAM superfamily. Biotin synthase family.</text>
</comment>
<keyword evidence="10 22" id="KW-0808">Transferase</keyword>
<dbReference type="GO" id="GO:0004076">
    <property type="term" value="F:biotin synthase activity"/>
    <property type="evidence" value="ECO:0007669"/>
    <property type="project" value="UniProtKB-UniRule"/>
</dbReference>
<dbReference type="Pfam" id="PF04055">
    <property type="entry name" value="Radical_SAM"/>
    <property type="match status" value="1"/>
</dbReference>
<evidence type="ECO:0000256" key="19">
    <source>
        <dbReference type="ARBA" id="ARBA00048449"/>
    </source>
</evidence>
<evidence type="ECO:0000256" key="5">
    <source>
        <dbReference type="ARBA" id="ARBA00005255"/>
    </source>
</evidence>
<dbReference type="GO" id="GO:0051539">
    <property type="term" value="F:4 iron, 4 sulfur cluster binding"/>
    <property type="evidence" value="ECO:0007669"/>
    <property type="project" value="UniProtKB-KW"/>
</dbReference>
<dbReference type="SUPFAM" id="SSF102114">
    <property type="entry name" value="Radical SAM enzymes"/>
    <property type="match status" value="1"/>
</dbReference>
<comment type="catalytic activity">
    <reaction evidence="19 21">
        <text>(8S)-8-amino-7-oxononanoate + S-adenosyl-L-methionine = S-adenosyl-4-methylsulfanyl-2-oxobutanoate + (7R,8S)-7,8-diammoniononanoate</text>
        <dbReference type="Rhea" id="RHEA:16861"/>
        <dbReference type="ChEBI" id="CHEBI:16490"/>
        <dbReference type="ChEBI" id="CHEBI:59789"/>
        <dbReference type="ChEBI" id="CHEBI:149468"/>
        <dbReference type="ChEBI" id="CHEBI:149469"/>
        <dbReference type="EC" id="2.6.1.62"/>
    </reaction>
</comment>
<dbReference type="FunFam" id="3.20.20.70:FF:000026">
    <property type="entry name" value="Biotin synthase"/>
    <property type="match status" value="1"/>
</dbReference>
<dbReference type="InterPro" id="IPR005814">
    <property type="entry name" value="Aminotrans_3"/>
</dbReference>
<keyword evidence="25" id="KW-1185">Reference proteome</keyword>
<feature type="site" description="Participates in the substrate recognition with KAPA and in a stacking interaction with the adenine ring of SAM" evidence="21">
    <location>
        <position position="396"/>
    </location>
</feature>
<evidence type="ECO:0000256" key="3">
    <source>
        <dbReference type="ARBA" id="ARBA00004942"/>
    </source>
</evidence>
<dbReference type="PANTHER" id="PTHR42684">
    <property type="entry name" value="ADENOSYLMETHIONINE-8-AMINO-7-OXONONANOATE AMINOTRANSFERASE"/>
    <property type="match status" value="1"/>
</dbReference>
<sequence>MKKQRHIQTTRTLLSRFRYWGRKNYAAFASMGREFQIGHLHINVVDVALRKQNAKITIPYHTFMTLQEIKDQVLAGIDISPDQAAWLANMADSEALYAAAHEITVTRASHEFDMCSIINAKSGRCPENCKWCAQSSHYKTQAEVYDLLPAEECLRQAKYNEAQDVNRFSLVTSGRKPSPKQITQLCDTVRHMRRHSSIQLCASLGLLNEEELRSLHNAGVTRYHCNLETAPSYFSTLCSTHTQEQKLATLDAARRVGMDICCGGIIGMGETMEQRIEFAFTLEELNVQSIPINLLSPIPGTPLENEKPLSEEEILRTIALFRFINPTAFLRFAGGRSQLSTEAMRKALYIGINSAIVGDLLTTLGSNVSEDKQMIQEEGYHFAGSQFDREHLWHPYTSTTDPLPVYKVKRADGATITLEDGRTLIEGMSSWWCAVHGYNHPVLNQAAKDQLDKMSHVMFGGLTHDPAIELGKLLLPLVPPSMQKIFYADSGSVAVEVALKMAVQYWYATGKPDKNNFVTIRSGYHGDTWNAMSVCDPVTGMHSLFGSALPVRHFVPAPASRFDGEWNPEDIVPLRETIEKHSEELAALILEPIVQGAGGMWFYHPQYLREAEKLCKEHGLLLIFDEIATGFGRTGKLFAWEHAGVEPDIMCIGKALTGGYMTLSAVLASNHVADTISNHAPGAFMHGPTFMGNPLACAVACASVRLLLESGWQEKVKRIEAQLKEELAPARELPQVADVRILGAIGVIEMKRPVNMAFMQRRFVEEGIWVRPFGKLVYLMPPFIITPEQLSKLTAGLLKVISGKRNNIHQ</sequence>
<dbReference type="HAMAP" id="MF_01694">
    <property type="entry name" value="BioB"/>
    <property type="match status" value="1"/>
</dbReference>
<evidence type="ECO:0000256" key="13">
    <source>
        <dbReference type="ARBA" id="ARBA00022723"/>
    </source>
</evidence>
<dbReference type="GO" id="GO:0051537">
    <property type="term" value="F:2 iron, 2 sulfur cluster binding"/>
    <property type="evidence" value="ECO:0007669"/>
    <property type="project" value="UniProtKB-KW"/>
</dbReference>
<dbReference type="Gene3D" id="3.20.20.70">
    <property type="entry name" value="Aldolase class I"/>
    <property type="match status" value="1"/>
</dbReference>
<dbReference type="SFLD" id="SFLDS00029">
    <property type="entry name" value="Radical_SAM"/>
    <property type="match status" value="1"/>
</dbReference>
<evidence type="ECO:0000256" key="20">
    <source>
        <dbReference type="ARBA" id="ARBA00051157"/>
    </source>
</evidence>
<dbReference type="CDD" id="cd00610">
    <property type="entry name" value="OAT_like"/>
    <property type="match status" value="1"/>
</dbReference>
<feature type="binding site" evidence="22">
    <location>
        <position position="169"/>
    </location>
    <ligand>
        <name>[2Fe-2S] cluster</name>
        <dbReference type="ChEBI" id="CHEBI:190135"/>
    </ligand>
</feature>
<evidence type="ECO:0000256" key="10">
    <source>
        <dbReference type="ARBA" id="ARBA00022679"/>
    </source>
</evidence>
<comment type="subcellular location">
    <subcellularLocation>
        <location evidence="21">Cytoplasm</location>
    </subcellularLocation>
</comment>
<dbReference type="NCBIfam" id="NF005940">
    <property type="entry name" value="PRK07986.1"/>
    <property type="match status" value="1"/>
</dbReference>
<dbReference type="Gene3D" id="3.40.640.10">
    <property type="entry name" value="Type I PLP-dependent aspartate aminotransferase-like (Major domain)"/>
    <property type="match status" value="1"/>
</dbReference>
<evidence type="ECO:0000256" key="22">
    <source>
        <dbReference type="HAMAP-Rule" id="MF_01694"/>
    </source>
</evidence>
<dbReference type="InterPro" id="IPR015422">
    <property type="entry name" value="PyrdxlP-dep_Trfase_small"/>
</dbReference>
<reference evidence="25" key="1">
    <citation type="submission" date="2016-04" db="EMBL/GenBank/DDBJ databases">
        <title>Complete Genome Sequences of Twelve Strains of a Stable Defined Moderately Diverse Mouse Microbiota 2 (sDMDMm2).</title>
        <authorList>
            <person name="Uchimura Y."/>
            <person name="Wyss M."/>
            <person name="Brugiroux S."/>
            <person name="Limenitakis J.P."/>
            <person name="Stecher B."/>
            <person name="McCoy K.D."/>
            <person name="Macpherson A.J."/>
        </authorList>
    </citation>
    <scope>NUCLEOTIDE SEQUENCE [LARGE SCALE GENOMIC DNA]</scope>
    <source>
        <strain evidence="25">I48</strain>
    </source>
</reference>
<dbReference type="EC" id="2.8.1.6" evidence="22"/>
<dbReference type="GO" id="GO:0009102">
    <property type="term" value="P:biotin biosynthetic process"/>
    <property type="evidence" value="ECO:0007669"/>
    <property type="project" value="UniProtKB-UniRule"/>
</dbReference>
<comment type="similarity">
    <text evidence="21">Belongs to the class-III pyridoxal-phosphate-dependent aminotransferase family. BioA subfamily.</text>
</comment>
<dbReference type="SFLD" id="SFLDG01278">
    <property type="entry name" value="biotin_synthase_like"/>
    <property type="match status" value="1"/>
</dbReference>
<evidence type="ECO:0000256" key="12">
    <source>
        <dbReference type="ARBA" id="ARBA00022714"/>
    </source>
</evidence>
<evidence type="ECO:0000256" key="14">
    <source>
        <dbReference type="ARBA" id="ARBA00022756"/>
    </source>
</evidence>
<dbReference type="SMART" id="SM00729">
    <property type="entry name" value="Elp3"/>
    <property type="match status" value="1"/>
</dbReference>
<dbReference type="InterPro" id="IPR007197">
    <property type="entry name" value="rSAM"/>
</dbReference>
<feature type="binding site" evidence="21">
    <location>
        <position position="524"/>
    </location>
    <ligand>
        <name>substrate</name>
    </ligand>
</feature>
<comment type="pathway">
    <text evidence="4 21">Cofactor biosynthesis; biotin biosynthesis; 7,8-diaminononanoate from 8-amino-7-oxononanoate (SAM route): step 1/1.</text>
</comment>
<dbReference type="NCBIfam" id="TIGR00508">
    <property type="entry name" value="bioA"/>
    <property type="match status" value="1"/>
</dbReference>
<feature type="binding site" evidence="22">
    <location>
        <position position="201"/>
    </location>
    <ligand>
        <name>[2Fe-2S] cluster</name>
        <dbReference type="ChEBI" id="CHEBI:190135"/>
    </ligand>
</feature>
<dbReference type="InterPro" id="IPR002684">
    <property type="entry name" value="Biotin_synth/BioAB"/>
</dbReference>
<evidence type="ECO:0000256" key="8">
    <source>
        <dbReference type="ARBA" id="ARBA00022485"/>
    </source>
</evidence>
<keyword evidence="17 22" id="KW-0411">Iron-sulfur</keyword>
<keyword evidence="15 21" id="KW-0663">Pyridoxal phosphate</keyword>
<keyword evidence="21" id="KW-0963">Cytoplasm</keyword>
<gene>
    <name evidence="22" type="primary">bioB</name>
    <name evidence="21" type="synonym">bioA</name>
    <name evidence="24" type="ORF">A4V03_11300</name>
</gene>
<dbReference type="RefSeq" id="WP_065538997.1">
    <property type="nucleotide sequence ID" value="NZ_CAPDLJ010000007.1"/>
</dbReference>
<dbReference type="Pfam" id="PF00202">
    <property type="entry name" value="Aminotran_3"/>
    <property type="match status" value="1"/>
</dbReference>
<evidence type="ECO:0000313" key="24">
    <source>
        <dbReference type="EMBL" id="ANU58075.1"/>
    </source>
</evidence>
<dbReference type="InterPro" id="IPR010722">
    <property type="entry name" value="BATS_dom"/>
</dbReference>
<feature type="binding site" evidence="22">
    <location>
        <position position="129"/>
    </location>
    <ligand>
        <name>[4Fe-4S] cluster</name>
        <dbReference type="ChEBI" id="CHEBI:49883"/>
        <note>4Fe-4S-S-AdoMet</note>
    </ligand>
</feature>
<dbReference type="SUPFAM" id="SSF53383">
    <property type="entry name" value="PLP-dependent transferases"/>
    <property type="match status" value="1"/>
</dbReference>
<feature type="binding site" evidence="21">
    <location>
        <position position="771"/>
    </location>
    <ligand>
        <name>substrate</name>
    </ligand>
</feature>